<keyword evidence="2" id="KW-1185">Reference proteome</keyword>
<gene>
    <name evidence="1" type="ORF">CBR_g10854</name>
</gene>
<protein>
    <submittedName>
        <fullName evidence="1">Uncharacterized protein</fullName>
    </submittedName>
</protein>
<reference evidence="1 2" key="1">
    <citation type="journal article" date="2018" name="Cell">
        <title>The Chara Genome: Secondary Complexity and Implications for Plant Terrestrialization.</title>
        <authorList>
            <person name="Nishiyama T."/>
            <person name="Sakayama H."/>
            <person name="Vries J.D."/>
            <person name="Buschmann H."/>
            <person name="Saint-Marcoux D."/>
            <person name="Ullrich K.K."/>
            <person name="Haas F.B."/>
            <person name="Vanderstraeten L."/>
            <person name="Becker D."/>
            <person name="Lang D."/>
            <person name="Vosolsobe S."/>
            <person name="Rombauts S."/>
            <person name="Wilhelmsson P.K.I."/>
            <person name="Janitza P."/>
            <person name="Kern R."/>
            <person name="Heyl A."/>
            <person name="Rumpler F."/>
            <person name="Villalobos L.I.A.C."/>
            <person name="Clay J.M."/>
            <person name="Skokan R."/>
            <person name="Toyoda A."/>
            <person name="Suzuki Y."/>
            <person name="Kagoshima H."/>
            <person name="Schijlen E."/>
            <person name="Tajeshwar N."/>
            <person name="Catarino B."/>
            <person name="Hetherington A.J."/>
            <person name="Saltykova A."/>
            <person name="Bonnot C."/>
            <person name="Breuninger H."/>
            <person name="Symeonidi A."/>
            <person name="Radhakrishnan G.V."/>
            <person name="Van Nieuwerburgh F."/>
            <person name="Deforce D."/>
            <person name="Chang C."/>
            <person name="Karol K.G."/>
            <person name="Hedrich R."/>
            <person name="Ulvskov P."/>
            <person name="Glockner G."/>
            <person name="Delwiche C.F."/>
            <person name="Petrasek J."/>
            <person name="Van de Peer Y."/>
            <person name="Friml J."/>
            <person name="Beilby M."/>
            <person name="Dolan L."/>
            <person name="Kohara Y."/>
            <person name="Sugano S."/>
            <person name="Fujiyama A."/>
            <person name="Delaux P.-M."/>
            <person name="Quint M."/>
            <person name="TheiBen G."/>
            <person name="Hagemann M."/>
            <person name="Harholt J."/>
            <person name="Dunand C."/>
            <person name="Zachgo S."/>
            <person name="Langdale J."/>
            <person name="Maumus F."/>
            <person name="Straeten D.V.D."/>
            <person name="Gould S.B."/>
            <person name="Rensing S.A."/>
        </authorList>
    </citation>
    <scope>NUCLEOTIDE SEQUENCE [LARGE SCALE GENOMIC DNA]</scope>
    <source>
        <strain evidence="1 2">S276</strain>
    </source>
</reference>
<sequence length="324" mass="34388">MGRCIRPLIPGRIILRPNRCCSELPVALSADAQDLYIPPVASTRHSKVSNRAHQTRPWAWSIKGFFLFGCGTGPSKLWARSIMWSIKVYLLVGPMQALDHTLHQTHPGCGLFHLSSGPGPSCGGIGPSKDTVWLWCWAIQVLHWPIQARDQPMDQALALNWSFQALDLVHRVGLAHQRVPSSCGAGPSQFWTGPSKLWTSAIQALDWFIQDLEQLHHVGLALQAYLCAPLSCGPGPSSVPLSCGPGPSSVALSCGPGPSSVPLSCGPGPSSVALSCGSAVGLVHPVYLSAVGLVHPVNRSAVGLVHPVNRSAVGLVHPVNLSVN</sequence>
<organism evidence="1 2">
    <name type="scientific">Chara braunii</name>
    <name type="common">Braun's stonewort</name>
    <dbReference type="NCBI Taxonomy" id="69332"/>
    <lineage>
        <taxon>Eukaryota</taxon>
        <taxon>Viridiplantae</taxon>
        <taxon>Streptophyta</taxon>
        <taxon>Charophyceae</taxon>
        <taxon>Charales</taxon>
        <taxon>Characeae</taxon>
        <taxon>Chara</taxon>
    </lineage>
</organism>
<evidence type="ECO:0000313" key="1">
    <source>
        <dbReference type="EMBL" id="GBG71918.1"/>
    </source>
</evidence>
<proteinExistence type="predicted"/>
<comment type="caution">
    <text evidence="1">The sequence shown here is derived from an EMBL/GenBank/DDBJ whole genome shotgun (WGS) entry which is preliminary data.</text>
</comment>
<accession>A0A388KPI6</accession>
<dbReference type="Proteomes" id="UP000265515">
    <property type="component" value="Unassembled WGS sequence"/>
</dbReference>
<dbReference type="EMBL" id="BFEA01000155">
    <property type="protein sequence ID" value="GBG71918.1"/>
    <property type="molecule type" value="Genomic_DNA"/>
</dbReference>
<evidence type="ECO:0000313" key="2">
    <source>
        <dbReference type="Proteomes" id="UP000265515"/>
    </source>
</evidence>
<name>A0A388KPI6_CHABU</name>
<dbReference type="Gramene" id="GBG71918">
    <property type="protein sequence ID" value="GBG71918"/>
    <property type="gene ID" value="CBR_g10854"/>
</dbReference>
<dbReference type="AlphaFoldDB" id="A0A388KPI6"/>